<organism evidence="1 2">
    <name type="scientific">Rubrivirga litoralis</name>
    <dbReference type="NCBI Taxonomy" id="3075598"/>
    <lineage>
        <taxon>Bacteria</taxon>
        <taxon>Pseudomonadati</taxon>
        <taxon>Rhodothermota</taxon>
        <taxon>Rhodothermia</taxon>
        <taxon>Rhodothermales</taxon>
        <taxon>Rubricoccaceae</taxon>
        <taxon>Rubrivirga</taxon>
    </lineage>
</organism>
<gene>
    <name evidence="1" type="ORF">RM540_10495</name>
</gene>
<evidence type="ECO:0000313" key="1">
    <source>
        <dbReference type="EMBL" id="MDT0632173.1"/>
    </source>
</evidence>
<reference evidence="1 2" key="1">
    <citation type="submission" date="2023-09" db="EMBL/GenBank/DDBJ databases">
        <authorList>
            <person name="Rey-Velasco X."/>
        </authorList>
    </citation>
    <scope>NUCLEOTIDE SEQUENCE [LARGE SCALE GENOMIC DNA]</scope>
    <source>
        <strain evidence="1 2">F394</strain>
    </source>
</reference>
<accession>A0ABU3BSA1</accession>
<name>A0ABU3BSA1_9BACT</name>
<comment type="caution">
    <text evidence="1">The sequence shown here is derived from an EMBL/GenBank/DDBJ whole genome shotgun (WGS) entry which is preliminary data.</text>
</comment>
<proteinExistence type="predicted"/>
<dbReference type="RefSeq" id="WP_311663829.1">
    <property type="nucleotide sequence ID" value="NZ_JAVRHT010000022.1"/>
</dbReference>
<protein>
    <submittedName>
        <fullName evidence="1">Uncharacterized protein</fullName>
    </submittedName>
</protein>
<dbReference type="EMBL" id="JAVRHT010000022">
    <property type="protein sequence ID" value="MDT0632173.1"/>
    <property type="molecule type" value="Genomic_DNA"/>
</dbReference>
<sequence length="40" mass="4356">MQRRYGGRPACAEGGAVIARRLRSAPPVAFRLPTPPEPPR</sequence>
<dbReference type="Proteomes" id="UP001267426">
    <property type="component" value="Unassembled WGS sequence"/>
</dbReference>
<evidence type="ECO:0000313" key="2">
    <source>
        <dbReference type="Proteomes" id="UP001267426"/>
    </source>
</evidence>
<keyword evidence="2" id="KW-1185">Reference proteome</keyword>